<gene>
    <name evidence="2" type="primary">bglB</name>
    <name evidence="2" type="ORF">SNAT2548_LOCUS22198</name>
</gene>
<accession>A0A812QXT4</accession>
<protein>
    <submittedName>
        <fullName evidence="2">BglB protein</fullName>
    </submittedName>
</protein>
<evidence type="ECO:0000313" key="2">
    <source>
        <dbReference type="EMBL" id="CAE7408104.1"/>
    </source>
</evidence>
<comment type="caution">
    <text evidence="2">The sequence shown here is derived from an EMBL/GenBank/DDBJ whole genome shotgun (WGS) entry which is preliminary data.</text>
</comment>
<keyword evidence="1" id="KW-1133">Transmembrane helix</keyword>
<feature type="transmembrane region" description="Helical" evidence="1">
    <location>
        <begin position="67"/>
        <end position="89"/>
    </location>
</feature>
<reference evidence="2" key="1">
    <citation type="submission" date="2021-02" db="EMBL/GenBank/DDBJ databases">
        <authorList>
            <person name="Dougan E. K."/>
            <person name="Rhodes N."/>
            <person name="Thang M."/>
            <person name="Chan C."/>
        </authorList>
    </citation>
    <scope>NUCLEOTIDE SEQUENCE</scope>
</reference>
<dbReference type="Pfam" id="PF01062">
    <property type="entry name" value="Bestrophin"/>
    <property type="match status" value="1"/>
</dbReference>
<evidence type="ECO:0000313" key="3">
    <source>
        <dbReference type="Proteomes" id="UP000604046"/>
    </source>
</evidence>
<organism evidence="2 3">
    <name type="scientific">Symbiodinium natans</name>
    <dbReference type="NCBI Taxonomy" id="878477"/>
    <lineage>
        <taxon>Eukaryota</taxon>
        <taxon>Sar</taxon>
        <taxon>Alveolata</taxon>
        <taxon>Dinophyceae</taxon>
        <taxon>Suessiales</taxon>
        <taxon>Symbiodiniaceae</taxon>
        <taxon>Symbiodinium</taxon>
    </lineage>
</organism>
<dbReference type="OrthoDB" id="416222at2759"/>
<dbReference type="Proteomes" id="UP000604046">
    <property type="component" value="Unassembled WGS sequence"/>
</dbReference>
<keyword evidence="3" id="KW-1185">Reference proteome</keyword>
<proteinExistence type="predicted"/>
<dbReference type="GO" id="GO:0005254">
    <property type="term" value="F:chloride channel activity"/>
    <property type="evidence" value="ECO:0007669"/>
    <property type="project" value="InterPro"/>
</dbReference>
<evidence type="ECO:0000256" key="1">
    <source>
        <dbReference type="SAM" id="Phobius"/>
    </source>
</evidence>
<keyword evidence="1" id="KW-0472">Membrane</keyword>
<name>A0A812QXT4_9DINO</name>
<sequence>MRVADEMTTMKEPTPSLRSYRGLVLTHEAGFFGAIPRLLTYSPEKTWTLLAPLLVRDLTVYNSVLNVIPHLAALFYALLLMTILAFTAFPDGEMGQGKACDAGNVQICQLEETMKNAKSEFRFLVAFVLAGFVATTVGTWNARRTTYASLCGNVRNLIVQLATFIPVDKSNEALCKTRRRIGRWVILAFELAMQKARGSMDSEATCEYLCKQGLALPTEWDAMVKGDRHTTVIAWIQQKCVMLEKEGLIPAQALPKISEDISTLRGKANDIMGCLEMDKPYAYSSLVGMLVNINLFIMCTWKGVEWSIWCRSFGGALFEQPKWYLDILVLVVWNMSYRALYDLTTTLHSPFGARPLDVFHELIAKALRKLADEMMEGASTAPEED</sequence>
<feature type="transmembrane region" description="Helical" evidence="1">
    <location>
        <begin position="123"/>
        <end position="142"/>
    </location>
</feature>
<dbReference type="EMBL" id="CAJNDS010002279">
    <property type="protein sequence ID" value="CAE7408104.1"/>
    <property type="molecule type" value="Genomic_DNA"/>
</dbReference>
<dbReference type="AlphaFoldDB" id="A0A812QXT4"/>
<keyword evidence="1" id="KW-0812">Transmembrane</keyword>
<dbReference type="InterPro" id="IPR021134">
    <property type="entry name" value="Bestrophin-like"/>
</dbReference>